<name>A0A4R3M1D5_9HYPH</name>
<dbReference type="Proteomes" id="UP000295678">
    <property type="component" value="Unassembled WGS sequence"/>
</dbReference>
<accession>A0A4R3M1D5</accession>
<comment type="caution">
    <text evidence="1">The sequence shown here is derived from an EMBL/GenBank/DDBJ whole genome shotgun (WGS) entry which is preliminary data.</text>
</comment>
<dbReference type="EMBL" id="SMAK01000014">
    <property type="protein sequence ID" value="TCT04915.1"/>
    <property type="molecule type" value="Genomic_DNA"/>
</dbReference>
<proteinExistence type="predicted"/>
<organism evidence="1 2">
    <name type="scientific">Tepidamorphus gemmatus</name>
    <dbReference type="NCBI Taxonomy" id="747076"/>
    <lineage>
        <taxon>Bacteria</taxon>
        <taxon>Pseudomonadati</taxon>
        <taxon>Pseudomonadota</taxon>
        <taxon>Alphaproteobacteria</taxon>
        <taxon>Hyphomicrobiales</taxon>
        <taxon>Tepidamorphaceae</taxon>
        <taxon>Tepidamorphus</taxon>
    </lineage>
</organism>
<evidence type="ECO:0000313" key="1">
    <source>
        <dbReference type="EMBL" id="TCT04915.1"/>
    </source>
</evidence>
<protein>
    <submittedName>
        <fullName evidence="1">Uncharacterized protein</fullName>
    </submittedName>
</protein>
<keyword evidence="2" id="KW-1185">Reference proteome</keyword>
<sequence>MERRSTAWPLVQLQLAIEMISVPVSDRIVPAVP</sequence>
<gene>
    <name evidence="1" type="ORF">EDC22_1149</name>
</gene>
<dbReference type="AlphaFoldDB" id="A0A4R3M1D5"/>
<reference evidence="1 2" key="1">
    <citation type="submission" date="2019-03" db="EMBL/GenBank/DDBJ databases">
        <title>Genomic Encyclopedia of Type Strains, Phase IV (KMG-IV): sequencing the most valuable type-strain genomes for metagenomic binning, comparative biology and taxonomic classification.</title>
        <authorList>
            <person name="Goeker M."/>
        </authorList>
    </citation>
    <scope>NUCLEOTIDE SEQUENCE [LARGE SCALE GENOMIC DNA]</scope>
    <source>
        <strain evidence="1 2">DSM 19345</strain>
    </source>
</reference>
<evidence type="ECO:0000313" key="2">
    <source>
        <dbReference type="Proteomes" id="UP000295678"/>
    </source>
</evidence>